<accession>A0A1E7K9Q7</accession>
<protein>
    <submittedName>
        <fullName evidence="1">Carboxyvinyl-carboxyphosphonate phosphorylmutase</fullName>
    </submittedName>
</protein>
<evidence type="ECO:0000313" key="1">
    <source>
        <dbReference type="EMBL" id="OEV00665.1"/>
    </source>
</evidence>
<reference evidence="1 2" key="1">
    <citation type="journal article" date="2016" name="Front. Microbiol.">
        <title>Comparative Genomics Analysis of Streptomyces Species Reveals Their Adaptation to the Marine Environment and Their Diversity at the Genomic Level.</title>
        <authorList>
            <person name="Tian X."/>
            <person name="Zhang Z."/>
            <person name="Yang T."/>
            <person name="Chen M."/>
            <person name="Li J."/>
            <person name="Chen F."/>
            <person name="Yang J."/>
            <person name="Li W."/>
            <person name="Zhang B."/>
            <person name="Zhang Z."/>
            <person name="Wu J."/>
            <person name="Zhang C."/>
            <person name="Long L."/>
            <person name="Xiao J."/>
        </authorList>
    </citation>
    <scope>NUCLEOTIDE SEQUENCE [LARGE SCALE GENOMIC DNA]</scope>
    <source>
        <strain evidence="1 2">SCSIO M10379</strain>
    </source>
</reference>
<organism evidence="1 2">
    <name type="scientific">Streptomyces qinglanensis</name>
    <dbReference type="NCBI Taxonomy" id="943816"/>
    <lineage>
        <taxon>Bacteria</taxon>
        <taxon>Bacillati</taxon>
        <taxon>Actinomycetota</taxon>
        <taxon>Actinomycetes</taxon>
        <taxon>Kitasatosporales</taxon>
        <taxon>Streptomycetaceae</taxon>
        <taxon>Streptomyces</taxon>
    </lineage>
</organism>
<dbReference type="Gene3D" id="3.20.20.60">
    <property type="entry name" value="Phosphoenolpyruvate-binding domains"/>
    <property type="match status" value="1"/>
</dbReference>
<dbReference type="InterPro" id="IPR015813">
    <property type="entry name" value="Pyrv/PenolPyrv_kinase-like_dom"/>
</dbReference>
<dbReference type="InterPro" id="IPR040442">
    <property type="entry name" value="Pyrv_kinase-like_dom_sf"/>
</dbReference>
<gene>
    <name evidence="1" type="ORF">AN217_25925</name>
</gene>
<proteinExistence type="predicted"/>
<dbReference type="PANTHER" id="PTHR42905">
    <property type="entry name" value="PHOSPHOENOLPYRUVATE CARBOXYLASE"/>
    <property type="match status" value="1"/>
</dbReference>
<dbReference type="PANTHER" id="PTHR42905:SF16">
    <property type="entry name" value="CARBOXYPHOSPHONOENOLPYRUVATE PHOSPHONOMUTASE-LIKE PROTEIN (AFU_ORTHOLOGUE AFUA_5G07230)"/>
    <property type="match status" value="1"/>
</dbReference>
<dbReference type="GO" id="GO:0003824">
    <property type="term" value="F:catalytic activity"/>
    <property type="evidence" value="ECO:0007669"/>
    <property type="project" value="InterPro"/>
</dbReference>
<dbReference type="Proteomes" id="UP000175829">
    <property type="component" value="Unassembled WGS sequence"/>
</dbReference>
<sequence length="247" mass="24760">MDTADHAAAAAARFRRLHHDRKPGEALVLPGAWDPASAQIFAQAGFSALATPSAGVAASLGHEDGACPADEMFAAVARITRAVTIPVSADIERGYGLPPTEIAARLRTAGAVGCNLEDSADGVLLPTGDQAGFLADVRAALGSAPFLNARIDVYIRGAAEPLAEALARGSAYVAAGADGVYPIGAPTEDLAVLARALPVPVNALAQEDGPHPAELAAAGAARVTFGGGLAARAYAGVQALADRLLAS</sequence>
<dbReference type="EMBL" id="LJGV01000022">
    <property type="protein sequence ID" value="OEV00665.1"/>
    <property type="molecule type" value="Genomic_DNA"/>
</dbReference>
<dbReference type="Pfam" id="PF13714">
    <property type="entry name" value="PEP_mutase"/>
    <property type="match status" value="1"/>
</dbReference>
<name>A0A1E7K9Q7_9ACTN</name>
<evidence type="ECO:0000313" key="2">
    <source>
        <dbReference type="Proteomes" id="UP000175829"/>
    </source>
</evidence>
<comment type="caution">
    <text evidence="1">The sequence shown here is derived from an EMBL/GenBank/DDBJ whole genome shotgun (WGS) entry which is preliminary data.</text>
</comment>
<dbReference type="PATRIC" id="fig|943816.4.peg.4772"/>
<dbReference type="InterPro" id="IPR039556">
    <property type="entry name" value="ICL/PEPM"/>
</dbReference>
<dbReference type="RefSeq" id="WP_019354813.1">
    <property type="nucleotide sequence ID" value="NZ_LJGV01000022.1"/>
</dbReference>
<dbReference type="SUPFAM" id="SSF51621">
    <property type="entry name" value="Phosphoenolpyruvate/pyruvate domain"/>
    <property type="match status" value="1"/>
</dbReference>
<dbReference type="AlphaFoldDB" id="A0A1E7K9Q7"/>
<dbReference type="CDD" id="cd00377">
    <property type="entry name" value="ICL_PEPM"/>
    <property type="match status" value="1"/>
</dbReference>